<evidence type="ECO:0000256" key="1">
    <source>
        <dbReference type="ARBA" id="ARBA00022729"/>
    </source>
</evidence>
<protein>
    <submittedName>
        <fullName evidence="4">Ig-like domain-containing protein</fullName>
    </submittedName>
</protein>
<keyword evidence="2" id="KW-0472">Membrane</keyword>
<dbReference type="AlphaFoldDB" id="A0A9D9GXL3"/>
<accession>A0A9D9GXL3</accession>
<dbReference type="InterPro" id="IPR032812">
    <property type="entry name" value="SbsA_Ig"/>
</dbReference>
<proteinExistence type="predicted"/>
<comment type="caution">
    <text evidence="4">The sequence shown here is derived from an EMBL/GenBank/DDBJ whole genome shotgun (WGS) entry which is preliminary data.</text>
</comment>
<feature type="transmembrane region" description="Helical" evidence="2">
    <location>
        <begin position="12"/>
        <end position="29"/>
    </location>
</feature>
<reference evidence="4" key="1">
    <citation type="submission" date="2020-10" db="EMBL/GenBank/DDBJ databases">
        <authorList>
            <person name="Gilroy R."/>
        </authorList>
    </citation>
    <scope>NUCLEOTIDE SEQUENCE</scope>
    <source>
        <strain evidence="4">11159</strain>
    </source>
</reference>
<evidence type="ECO:0000313" key="5">
    <source>
        <dbReference type="Proteomes" id="UP000823613"/>
    </source>
</evidence>
<feature type="domain" description="SbsA Ig-like" evidence="3">
    <location>
        <begin position="263"/>
        <end position="331"/>
    </location>
</feature>
<sequence length="477" mass="55857">MKFVNKRKTFSCVFIYIFFSIISCKFISFENLSIKCNITEDINFFNEEYIILEFSLPPNPQDIEDSINLTNKNNSVICDFNWHENKCYIKPRENWRMGENYYFILNNSISLKDGRIYDVNINRFFSYGQRDKYLKLISCSVYDNAVVKNNELITFKFNQPIDVLSFKDKFQLSPTISYKTEFLVNDTVVNVIPNGIWETNTYYTWEFESIKSKDQYPQEKKYYGSFYSTVDIEQPKLVATHPVLVDFNTKSWKREKSISDIFINESIGFIFSEPVDFDSVKNSITFVPSVSGNFVQYDKEGREFVYCIQKNWDANIEYQIKIANTLTDINNIPFYDEYTDFFIPQIDYITVDSIALNTTEITDFSEQTNICQLSHAQNDAEIDVVVNFSKNIDNKYKDIAYESINISSFFPSSAMTPTILSILWLSDSQLEIRCKGFTKSILSNNYYRLRITGGKNNILSEEGSYIKEDICVFFIVQ</sequence>
<dbReference type="EMBL" id="JADIMY010000115">
    <property type="protein sequence ID" value="MBO8428017.1"/>
    <property type="molecule type" value="Genomic_DNA"/>
</dbReference>
<keyword evidence="2" id="KW-1133">Transmembrane helix</keyword>
<evidence type="ECO:0000256" key="2">
    <source>
        <dbReference type="SAM" id="Phobius"/>
    </source>
</evidence>
<dbReference type="PROSITE" id="PS51257">
    <property type="entry name" value="PROKAR_LIPOPROTEIN"/>
    <property type="match status" value="1"/>
</dbReference>
<gene>
    <name evidence="4" type="ORF">IAC58_05705</name>
</gene>
<dbReference type="Pfam" id="PF13205">
    <property type="entry name" value="Big_5"/>
    <property type="match status" value="1"/>
</dbReference>
<dbReference type="Proteomes" id="UP000823613">
    <property type="component" value="Unassembled WGS sequence"/>
</dbReference>
<keyword evidence="1" id="KW-0732">Signal</keyword>
<evidence type="ECO:0000313" key="4">
    <source>
        <dbReference type="EMBL" id="MBO8428017.1"/>
    </source>
</evidence>
<keyword evidence="2" id="KW-0812">Transmembrane</keyword>
<organism evidence="4 5">
    <name type="scientific">Candidatus Onthovivens merdipullorum</name>
    <dbReference type="NCBI Taxonomy" id="2840889"/>
    <lineage>
        <taxon>Bacteria</taxon>
        <taxon>Bacillati</taxon>
        <taxon>Bacillota</taxon>
        <taxon>Bacilli</taxon>
        <taxon>Bacillales</taxon>
        <taxon>Candidatus Onthovivens</taxon>
    </lineage>
</organism>
<name>A0A9D9GXL3_9BACL</name>
<evidence type="ECO:0000259" key="3">
    <source>
        <dbReference type="Pfam" id="PF13205"/>
    </source>
</evidence>
<reference evidence="4" key="2">
    <citation type="journal article" date="2021" name="PeerJ">
        <title>Extensive microbial diversity within the chicken gut microbiome revealed by metagenomics and culture.</title>
        <authorList>
            <person name="Gilroy R."/>
            <person name="Ravi A."/>
            <person name="Getino M."/>
            <person name="Pursley I."/>
            <person name="Horton D.L."/>
            <person name="Alikhan N.F."/>
            <person name="Baker D."/>
            <person name="Gharbi K."/>
            <person name="Hall N."/>
            <person name="Watson M."/>
            <person name="Adriaenssens E.M."/>
            <person name="Foster-Nyarko E."/>
            <person name="Jarju S."/>
            <person name="Secka A."/>
            <person name="Antonio M."/>
            <person name="Oren A."/>
            <person name="Chaudhuri R.R."/>
            <person name="La Ragione R."/>
            <person name="Hildebrand F."/>
            <person name="Pallen M.J."/>
        </authorList>
    </citation>
    <scope>NUCLEOTIDE SEQUENCE</scope>
    <source>
        <strain evidence="4">11159</strain>
    </source>
</reference>